<reference evidence="2 3" key="1">
    <citation type="submission" date="2016-06" db="EMBL/GenBank/DDBJ databases">
        <title>Complete genome sequence of a deep-branching marine Gamma Proteobacterium Woeseia oceani type strain XK5.</title>
        <authorList>
            <person name="Mu D."/>
            <person name="Du Z."/>
        </authorList>
    </citation>
    <scope>NUCLEOTIDE SEQUENCE [LARGE SCALE GENOMIC DNA]</scope>
    <source>
        <strain evidence="2 3">XK5</strain>
    </source>
</reference>
<dbReference type="AlphaFoldDB" id="A0A193LCN4"/>
<dbReference type="Pfam" id="PF00596">
    <property type="entry name" value="Aldolase_II"/>
    <property type="match status" value="1"/>
</dbReference>
<dbReference type="GO" id="GO:0005996">
    <property type="term" value="P:monosaccharide metabolic process"/>
    <property type="evidence" value="ECO:0007669"/>
    <property type="project" value="UniProtKB-ARBA"/>
</dbReference>
<evidence type="ECO:0000259" key="1">
    <source>
        <dbReference type="SMART" id="SM01007"/>
    </source>
</evidence>
<dbReference type="KEGG" id="woc:BA177_02840"/>
<dbReference type="Gene3D" id="3.40.225.10">
    <property type="entry name" value="Class II aldolase/adducin N-terminal domain"/>
    <property type="match status" value="1"/>
</dbReference>
<name>A0A193LCN4_9GAMM</name>
<dbReference type="SUPFAM" id="SSF53639">
    <property type="entry name" value="AraD/HMP-PK domain-like"/>
    <property type="match status" value="1"/>
</dbReference>
<dbReference type="Proteomes" id="UP000092695">
    <property type="component" value="Chromosome"/>
</dbReference>
<gene>
    <name evidence="2" type="ORF">BA177_02840</name>
</gene>
<accession>A0A193LCN4</accession>
<proteinExistence type="predicted"/>
<sequence>MIDEGYIKFALEWIDSAPPTADEVAQLREWRRPLYAAGLIGHYAELNIGYGNISVRSRDGHFIISGTQTGHLEDPDEQHYARVTDYDIAANRVRCEGRIRASSESMTHAALYELDPNINAVVHVHSAPLWRKLLNVRPTTAASVAYGTPAMAEEFRRLYRETVFAVDGIAIMAGHDEGIIGTGHGMAEASERILGLCDDR</sequence>
<evidence type="ECO:0000313" key="2">
    <source>
        <dbReference type="EMBL" id="ANO50295.1"/>
    </source>
</evidence>
<dbReference type="RefSeq" id="WP_068612591.1">
    <property type="nucleotide sequence ID" value="NZ_CP016268.1"/>
</dbReference>
<dbReference type="OrthoDB" id="422493at2"/>
<dbReference type="EMBL" id="CP016268">
    <property type="protein sequence ID" value="ANO50295.1"/>
    <property type="molecule type" value="Genomic_DNA"/>
</dbReference>
<dbReference type="InterPro" id="IPR001303">
    <property type="entry name" value="Aldolase_II/adducin_N"/>
</dbReference>
<feature type="domain" description="Class II aldolase/adducin N-terminal" evidence="1">
    <location>
        <begin position="32"/>
        <end position="194"/>
    </location>
</feature>
<dbReference type="SMART" id="SM01007">
    <property type="entry name" value="Aldolase_II"/>
    <property type="match status" value="1"/>
</dbReference>
<protein>
    <recommendedName>
        <fullName evidence="1">Class II aldolase/adducin N-terminal domain-containing protein</fullName>
    </recommendedName>
</protein>
<evidence type="ECO:0000313" key="3">
    <source>
        <dbReference type="Proteomes" id="UP000092695"/>
    </source>
</evidence>
<dbReference type="STRING" id="1548547.BA177_02840"/>
<organism evidence="2 3">
    <name type="scientific">Woeseia oceani</name>
    <dbReference type="NCBI Taxonomy" id="1548547"/>
    <lineage>
        <taxon>Bacteria</taxon>
        <taxon>Pseudomonadati</taxon>
        <taxon>Pseudomonadota</taxon>
        <taxon>Gammaproteobacteria</taxon>
        <taxon>Woeseiales</taxon>
        <taxon>Woeseiaceae</taxon>
        <taxon>Woeseia</taxon>
    </lineage>
</organism>
<keyword evidence="3" id="KW-1185">Reference proteome</keyword>
<dbReference type="InterPro" id="IPR036409">
    <property type="entry name" value="Aldolase_II/adducin_N_sf"/>
</dbReference>